<evidence type="ECO:0000313" key="4">
    <source>
        <dbReference type="Proteomes" id="UP000887116"/>
    </source>
</evidence>
<dbReference type="Proteomes" id="UP000887116">
    <property type="component" value="Unassembled WGS sequence"/>
</dbReference>
<feature type="region of interest" description="Disordered" evidence="1">
    <location>
        <begin position="169"/>
        <end position="188"/>
    </location>
</feature>
<proteinExistence type="predicted"/>
<dbReference type="OrthoDB" id="6428719at2759"/>
<evidence type="ECO:0000313" key="3">
    <source>
        <dbReference type="EMBL" id="GFQ78023.1"/>
    </source>
</evidence>
<name>A0A8X6FEH4_TRICU</name>
<organism evidence="3 4">
    <name type="scientific">Trichonephila clavata</name>
    <name type="common">Joro spider</name>
    <name type="synonym">Nephila clavata</name>
    <dbReference type="NCBI Taxonomy" id="2740835"/>
    <lineage>
        <taxon>Eukaryota</taxon>
        <taxon>Metazoa</taxon>
        <taxon>Ecdysozoa</taxon>
        <taxon>Arthropoda</taxon>
        <taxon>Chelicerata</taxon>
        <taxon>Arachnida</taxon>
        <taxon>Araneae</taxon>
        <taxon>Araneomorphae</taxon>
        <taxon>Entelegynae</taxon>
        <taxon>Araneoidea</taxon>
        <taxon>Nephilidae</taxon>
        <taxon>Trichonephila</taxon>
    </lineage>
</organism>
<dbReference type="Pfam" id="PF18701">
    <property type="entry name" value="DUF5641"/>
    <property type="match status" value="1"/>
</dbReference>
<dbReference type="AlphaFoldDB" id="A0A8X6FEH4"/>
<dbReference type="InterPro" id="IPR040676">
    <property type="entry name" value="DUF5641"/>
</dbReference>
<comment type="caution">
    <text evidence="3">The sequence shown here is derived from an EMBL/GenBank/DDBJ whole genome shotgun (WGS) entry which is preliminary data.</text>
</comment>
<feature type="compositionally biased region" description="Polar residues" evidence="1">
    <location>
        <begin position="171"/>
        <end position="188"/>
    </location>
</feature>
<sequence>MFLREIPKSGVPDVDLVDREKLSKRAKYIQSIRDQLGKRFRSDNLGQLRHQSVKNYQIKPLKVAEIVLLEDVNKKLTFWDLARVEKLIPGRDGQTRLAVKTANSEFLRPVQRLFRLEMDSPVLSVADDSASVVTRSGRLERKVVILVDRLKPYFMEIEDPFPAQVKPVRNVSPTPSATNPAQTQTTTLNGRRVRIRCPISSRQPRQEVCYILTNSNALKFNH</sequence>
<evidence type="ECO:0000256" key="1">
    <source>
        <dbReference type="SAM" id="MobiDB-lite"/>
    </source>
</evidence>
<reference evidence="3" key="1">
    <citation type="submission" date="2020-07" db="EMBL/GenBank/DDBJ databases">
        <title>Multicomponent nature underlies the extraordinary mechanical properties of spider dragline silk.</title>
        <authorList>
            <person name="Kono N."/>
            <person name="Nakamura H."/>
            <person name="Mori M."/>
            <person name="Yoshida Y."/>
            <person name="Ohtoshi R."/>
            <person name="Malay A.D."/>
            <person name="Moran D.A.P."/>
            <person name="Tomita M."/>
            <person name="Numata K."/>
            <person name="Arakawa K."/>
        </authorList>
    </citation>
    <scope>NUCLEOTIDE SEQUENCE</scope>
</reference>
<feature type="domain" description="DUF5641" evidence="2">
    <location>
        <begin position="25"/>
        <end position="115"/>
    </location>
</feature>
<keyword evidence="4" id="KW-1185">Reference proteome</keyword>
<gene>
    <name evidence="3" type="primary">AVEN_107383_1</name>
    <name evidence="3" type="ORF">TNCT_57181</name>
</gene>
<accession>A0A8X6FEH4</accession>
<protein>
    <submittedName>
        <fullName evidence="3">Integrase catalytic domain-containing protein</fullName>
    </submittedName>
</protein>
<evidence type="ECO:0000259" key="2">
    <source>
        <dbReference type="Pfam" id="PF18701"/>
    </source>
</evidence>
<dbReference type="EMBL" id="BMAO01031846">
    <property type="protein sequence ID" value="GFQ78023.1"/>
    <property type="molecule type" value="Genomic_DNA"/>
</dbReference>